<sequence>MDDSSTGFIRNQERHHLSYSDLSAQLTVQQQDLCQGCHPIHFLNTRAQGVRENAVNITNSWSVAFPTDKCPTLYIQQRAAIYLLMSWCYPVGISNSY</sequence>
<evidence type="ECO:0000313" key="2">
    <source>
        <dbReference type="Proteomes" id="UP001157502"/>
    </source>
</evidence>
<keyword evidence="2" id="KW-1185">Reference proteome</keyword>
<dbReference type="Proteomes" id="UP001157502">
    <property type="component" value="Chromosome 3"/>
</dbReference>
<comment type="caution">
    <text evidence="1">The sequence shown here is derived from an EMBL/GenBank/DDBJ whole genome shotgun (WGS) entry which is preliminary data.</text>
</comment>
<reference evidence="1" key="1">
    <citation type="submission" date="2021-05" db="EMBL/GenBank/DDBJ databases">
        <authorList>
            <person name="Pan Q."/>
            <person name="Jouanno E."/>
            <person name="Zahm M."/>
            <person name="Klopp C."/>
            <person name="Cabau C."/>
            <person name="Louis A."/>
            <person name="Berthelot C."/>
            <person name="Parey E."/>
            <person name="Roest Crollius H."/>
            <person name="Montfort J."/>
            <person name="Robinson-Rechavi M."/>
            <person name="Bouchez O."/>
            <person name="Lampietro C."/>
            <person name="Lopez Roques C."/>
            <person name="Donnadieu C."/>
            <person name="Postlethwait J."/>
            <person name="Bobe J."/>
            <person name="Dillon D."/>
            <person name="Chandos A."/>
            <person name="von Hippel F."/>
            <person name="Guiguen Y."/>
        </authorList>
    </citation>
    <scope>NUCLEOTIDE SEQUENCE</scope>
    <source>
        <strain evidence="1">YG-Jan2019</strain>
    </source>
</reference>
<proteinExistence type="predicted"/>
<organism evidence="1 2">
    <name type="scientific">Dallia pectoralis</name>
    <name type="common">Alaska blackfish</name>
    <dbReference type="NCBI Taxonomy" id="75939"/>
    <lineage>
        <taxon>Eukaryota</taxon>
        <taxon>Metazoa</taxon>
        <taxon>Chordata</taxon>
        <taxon>Craniata</taxon>
        <taxon>Vertebrata</taxon>
        <taxon>Euteleostomi</taxon>
        <taxon>Actinopterygii</taxon>
        <taxon>Neopterygii</taxon>
        <taxon>Teleostei</taxon>
        <taxon>Protacanthopterygii</taxon>
        <taxon>Esociformes</taxon>
        <taxon>Umbridae</taxon>
        <taxon>Dallia</taxon>
    </lineage>
</organism>
<gene>
    <name evidence="1" type="ORF">DPEC_G00041020</name>
</gene>
<name>A0ACC2HET1_DALPE</name>
<protein>
    <submittedName>
        <fullName evidence="1">Uncharacterized protein</fullName>
    </submittedName>
</protein>
<accession>A0ACC2HET1</accession>
<dbReference type="EMBL" id="CM055730">
    <property type="protein sequence ID" value="KAJ8014514.1"/>
    <property type="molecule type" value="Genomic_DNA"/>
</dbReference>
<evidence type="ECO:0000313" key="1">
    <source>
        <dbReference type="EMBL" id="KAJ8014514.1"/>
    </source>
</evidence>